<sequence length="779" mass="85512">MNPLDKGHSERRNFLPAPKARMDVITTKTVTPIKPPSSLKPNKTLVEVVNSVPAAVMAIPLPHPGQSYSPAPGQEEDQGSMLTGLKPEGNLWRDWSQSNTRIAIHLRPSPQPFLKNDPSLAFLSRFLKKPSRMVTMNIEPNQTPDNNEPANVGNNTTNEATLQISPITPQESDPTANFTLTHHGRQPSSSTGSEQKGFHEHLLSLTTATTNGASRQPIWPASRTRHQQFTLTAPPTNRTRQTLQPPPTRLNASRLGISLNNRFLTEVRGRAPPIRLEDMNATSTHTVLHPGFDFATGMFQQHPDRNKEPVPSTSNDRSVANSQPYIDDAIGSQVDEELTAGPEPKPQWIDIHNNYQFHVVQAANNPPKNPRAMKLEVKDNKIVVPRALNNLDLARFKRETMDAIRQNVNEWLARHAEDLEGRGAIEWQVAIKNGGAFAGAQNQVLLPSNDTFQRFLEAADCLPEGKMKTCTLVQEDPKVVAQNELAFKQLKAHHAPNNNPGEPSREPTAGESRSVACANPEEVTALRPPRSFTYVTGPSGNSATPAQGPSNRRAPPAPNAPESVTETGLSADSIGSPNICDCLVAKYLHQQSQLAAPPPQLNPFASHLPQLRALFPPERWFPDQRSTQDELLQQIALYPQAFLGQAFPGQPSAFPGQAFPGQPYAHAFLQQQQTNVAHGHQPNSVHQEQNQPNPAVIELSPTPSDHGAPIDEFIEFAQLGPSPTLVIDGLSHLGITHWSLLQHISDEDLINAGIPLAQAQAIMLAFRRNSQHLKNKSKN</sequence>
<reference evidence="1 2" key="3">
    <citation type="journal article" date="2022" name="Microbiol. Spectr.">
        <title>Folding features and dynamics of 3D genome architecture in plant fungal pathogens.</title>
        <authorList>
            <person name="Xia C."/>
        </authorList>
    </citation>
    <scope>NUCLEOTIDE SEQUENCE [LARGE SCALE GENOMIC DNA]</scope>
    <source>
        <strain evidence="1 2">93-210</strain>
    </source>
</reference>
<accession>A0ACC0EPJ5</accession>
<dbReference type="Proteomes" id="UP001060170">
    <property type="component" value="Chromosome 4"/>
</dbReference>
<gene>
    <name evidence="1" type="ORF">MJO28_003824</name>
</gene>
<keyword evidence="2" id="KW-1185">Reference proteome</keyword>
<evidence type="ECO:0000313" key="1">
    <source>
        <dbReference type="EMBL" id="KAI7956729.1"/>
    </source>
</evidence>
<organism evidence="1 2">
    <name type="scientific">Puccinia striiformis f. sp. tritici</name>
    <dbReference type="NCBI Taxonomy" id="168172"/>
    <lineage>
        <taxon>Eukaryota</taxon>
        <taxon>Fungi</taxon>
        <taxon>Dikarya</taxon>
        <taxon>Basidiomycota</taxon>
        <taxon>Pucciniomycotina</taxon>
        <taxon>Pucciniomycetes</taxon>
        <taxon>Pucciniales</taxon>
        <taxon>Pucciniaceae</taxon>
        <taxon>Puccinia</taxon>
    </lineage>
</organism>
<evidence type="ECO:0000313" key="2">
    <source>
        <dbReference type="Proteomes" id="UP001060170"/>
    </source>
</evidence>
<reference evidence="2" key="1">
    <citation type="journal article" date="2018" name="BMC Genomics">
        <title>Genomic insights into host adaptation between the wheat stripe rust pathogen (Puccinia striiformis f. sp. tritici) and the barley stripe rust pathogen (Puccinia striiformis f. sp. hordei).</title>
        <authorList>
            <person name="Xia C."/>
            <person name="Wang M."/>
            <person name="Yin C."/>
            <person name="Cornejo O.E."/>
            <person name="Hulbert S.H."/>
            <person name="Chen X."/>
        </authorList>
    </citation>
    <scope>NUCLEOTIDE SEQUENCE [LARGE SCALE GENOMIC DNA]</scope>
    <source>
        <strain evidence="2">93-210</strain>
    </source>
</reference>
<protein>
    <submittedName>
        <fullName evidence="1">Uncharacterized protein</fullName>
    </submittedName>
</protein>
<name>A0ACC0EPJ5_9BASI</name>
<comment type="caution">
    <text evidence="1">The sequence shown here is derived from an EMBL/GenBank/DDBJ whole genome shotgun (WGS) entry which is preliminary data.</text>
</comment>
<proteinExistence type="predicted"/>
<reference evidence="2" key="2">
    <citation type="journal article" date="2018" name="Mol. Plant Microbe Interact.">
        <title>Genome sequence resources for the wheat stripe rust pathogen (Puccinia striiformis f. sp. tritici) and the barley stripe rust pathogen (Puccinia striiformis f. sp. hordei).</title>
        <authorList>
            <person name="Xia C."/>
            <person name="Wang M."/>
            <person name="Yin C."/>
            <person name="Cornejo O.E."/>
            <person name="Hulbert S.H."/>
            <person name="Chen X."/>
        </authorList>
    </citation>
    <scope>NUCLEOTIDE SEQUENCE [LARGE SCALE GENOMIC DNA]</scope>
    <source>
        <strain evidence="2">93-210</strain>
    </source>
</reference>
<dbReference type="EMBL" id="CM045868">
    <property type="protein sequence ID" value="KAI7956729.1"/>
    <property type="molecule type" value="Genomic_DNA"/>
</dbReference>